<evidence type="ECO:0000313" key="3">
    <source>
        <dbReference type="Proteomes" id="UP000296049"/>
    </source>
</evidence>
<accession>R0L789</accession>
<dbReference type="AlphaFoldDB" id="R0L789"/>
<gene>
    <name evidence="2" type="ORF">Anapl_06383</name>
</gene>
<evidence type="ECO:0000256" key="1">
    <source>
        <dbReference type="SAM" id="MobiDB-lite"/>
    </source>
</evidence>
<protein>
    <submittedName>
        <fullName evidence="2">Uncharacterized protein</fullName>
    </submittedName>
</protein>
<dbReference type="HOGENOM" id="CLU_3092549_0_0_1"/>
<feature type="non-terminal residue" evidence="2">
    <location>
        <position position="52"/>
    </location>
</feature>
<evidence type="ECO:0000313" key="2">
    <source>
        <dbReference type="EMBL" id="EOA97299.1"/>
    </source>
</evidence>
<name>R0L789_ANAPL</name>
<organism evidence="2 3">
    <name type="scientific">Anas platyrhynchos</name>
    <name type="common">Mallard</name>
    <name type="synonym">Anas boschas</name>
    <dbReference type="NCBI Taxonomy" id="8839"/>
    <lineage>
        <taxon>Eukaryota</taxon>
        <taxon>Metazoa</taxon>
        <taxon>Chordata</taxon>
        <taxon>Craniata</taxon>
        <taxon>Vertebrata</taxon>
        <taxon>Euteleostomi</taxon>
        <taxon>Archelosauria</taxon>
        <taxon>Archosauria</taxon>
        <taxon>Dinosauria</taxon>
        <taxon>Saurischia</taxon>
        <taxon>Theropoda</taxon>
        <taxon>Coelurosauria</taxon>
        <taxon>Aves</taxon>
        <taxon>Neognathae</taxon>
        <taxon>Galloanserae</taxon>
        <taxon>Anseriformes</taxon>
        <taxon>Anatidae</taxon>
        <taxon>Anatinae</taxon>
        <taxon>Anas</taxon>
    </lineage>
</organism>
<sequence length="52" mass="5518">YSSAPLTSMAAPQPLAGGKDEMNSSLIRNNNNKNTHKAPSAFYFGFPFRGGG</sequence>
<feature type="region of interest" description="Disordered" evidence="1">
    <location>
        <begin position="1"/>
        <end position="33"/>
    </location>
</feature>
<dbReference type="Proteomes" id="UP000296049">
    <property type="component" value="Unassembled WGS sequence"/>
</dbReference>
<feature type="non-terminal residue" evidence="2">
    <location>
        <position position="1"/>
    </location>
</feature>
<dbReference type="EMBL" id="KB743728">
    <property type="protein sequence ID" value="EOA97299.1"/>
    <property type="molecule type" value="Genomic_DNA"/>
</dbReference>
<reference evidence="3" key="1">
    <citation type="journal article" date="2013" name="Nat. Genet.">
        <title>The duck genome and transcriptome provide insight into an avian influenza virus reservoir species.</title>
        <authorList>
            <person name="Huang Y."/>
            <person name="Li Y."/>
            <person name="Burt D.W."/>
            <person name="Chen H."/>
            <person name="Zhang Y."/>
            <person name="Qian W."/>
            <person name="Kim H."/>
            <person name="Gan S."/>
            <person name="Zhao Y."/>
            <person name="Li J."/>
            <person name="Yi K."/>
            <person name="Feng H."/>
            <person name="Zhu P."/>
            <person name="Li B."/>
            <person name="Liu Q."/>
            <person name="Fairley S."/>
            <person name="Magor K.E."/>
            <person name="Du Z."/>
            <person name="Hu X."/>
            <person name="Goodman L."/>
            <person name="Tafer H."/>
            <person name="Vignal A."/>
            <person name="Lee T."/>
            <person name="Kim K.W."/>
            <person name="Sheng Z."/>
            <person name="An Y."/>
            <person name="Searle S."/>
            <person name="Herrero J."/>
            <person name="Groenen M.A."/>
            <person name="Crooijmans R.P."/>
            <person name="Faraut T."/>
            <person name="Cai Q."/>
            <person name="Webster R.G."/>
            <person name="Aldridge J.R."/>
            <person name="Warren W.C."/>
            <person name="Bartschat S."/>
            <person name="Kehr S."/>
            <person name="Marz M."/>
            <person name="Stadler P.F."/>
            <person name="Smith J."/>
            <person name="Kraus R.H."/>
            <person name="Zhao Y."/>
            <person name="Ren L."/>
            <person name="Fei J."/>
            <person name="Morisson M."/>
            <person name="Kaiser P."/>
            <person name="Griffin D.K."/>
            <person name="Rao M."/>
            <person name="Pitel F."/>
            <person name="Wang J."/>
            <person name="Li N."/>
        </authorList>
    </citation>
    <scope>NUCLEOTIDE SEQUENCE [LARGE SCALE GENOMIC DNA]</scope>
</reference>
<proteinExistence type="predicted"/>
<keyword evidence="3" id="KW-1185">Reference proteome</keyword>